<sequence>MGDMSREPSMEDILSSIRRVIARDEAPGARAQRAAVPSEDILDLNEEEEDAVAESALDDSGAATAQEELVSVASADAARQSLEALTAAMAPAAAAAAATVPAGGRSLEDVVVDAMRPMLKQWLDANLPAMVESMVAREISRITGKRL</sequence>
<accession>A0A142VX14</accession>
<proteinExistence type="predicted"/>
<dbReference type="STRING" id="1219058.AOA14_06805"/>
<reference evidence="3" key="1">
    <citation type="submission" date="2015-11" db="EMBL/GenBank/DDBJ databases">
        <title>Complete genome sequence of a polyethylene glycol-degrading strain Sphingopyxis terrae strain 203-1 (NBRC 15098).</title>
        <authorList>
            <person name="Yoshiyuki O."/>
            <person name="Shouta N."/>
            <person name="Nagata Y."/>
            <person name="Numata M."/>
            <person name="Tsuchikane K."/>
            <person name="Hosoyama A."/>
            <person name="Yamazoe A."/>
            <person name="Tsuda M."/>
            <person name="Fujita N."/>
            <person name="Kawai F."/>
        </authorList>
    </citation>
    <scope>NUCLEOTIDE SEQUENCE [LARGE SCALE GENOMIC DNA]</scope>
    <source>
        <strain evidence="3">203-1</strain>
    </source>
</reference>
<gene>
    <name evidence="2" type="ORF">AOA14_06805</name>
</gene>
<feature type="region of interest" description="Disordered" evidence="1">
    <location>
        <begin position="28"/>
        <end position="60"/>
    </location>
</feature>
<organism evidence="2 3">
    <name type="scientific">Sphingopyxis terrae subsp. terrae NBRC 15098</name>
    <dbReference type="NCBI Taxonomy" id="1219058"/>
    <lineage>
        <taxon>Bacteria</taxon>
        <taxon>Pseudomonadati</taxon>
        <taxon>Pseudomonadota</taxon>
        <taxon>Alphaproteobacteria</taxon>
        <taxon>Sphingomonadales</taxon>
        <taxon>Sphingomonadaceae</taxon>
        <taxon>Sphingopyxis</taxon>
    </lineage>
</organism>
<protein>
    <recommendedName>
        <fullName evidence="4">DUF2497 domain-containing protein</fullName>
    </recommendedName>
</protein>
<evidence type="ECO:0008006" key="4">
    <source>
        <dbReference type="Google" id="ProtNLM"/>
    </source>
</evidence>
<dbReference type="KEGG" id="ster:AOA14_06805"/>
<dbReference type="Proteomes" id="UP000076234">
    <property type="component" value="Chromosome"/>
</dbReference>
<feature type="compositionally biased region" description="Acidic residues" evidence="1">
    <location>
        <begin position="40"/>
        <end position="52"/>
    </location>
</feature>
<dbReference type="EMBL" id="CP013342">
    <property type="protein sequence ID" value="AMU94314.1"/>
    <property type="molecule type" value="Genomic_DNA"/>
</dbReference>
<dbReference type="AlphaFoldDB" id="A0A142VX14"/>
<dbReference type="InterPro" id="IPR019632">
    <property type="entry name" value="DUF2497"/>
</dbReference>
<dbReference type="Pfam" id="PF10691">
    <property type="entry name" value="DUF2497"/>
    <property type="match status" value="1"/>
</dbReference>
<name>A0A142VX14_9SPHN</name>
<reference evidence="2 3" key="2">
    <citation type="journal article" date="2016" name="Genome Announc.">
        <title>Complete Genome Sequence of Sphingopyxis terrae Strain 203-1 (NBRC 111660), a Polyethylene Glycol Degrader.</title>
        <authorList>
            <person name="Ohtsubo Y."/>
            <person name="Nonoyama S."/>
            <person name="Nagata Y."/>
            <person name="Numata M."/>
            <person name="Tsuchikane K."/>
            <person name="Hosoyama A."/>
            <person name="Yamazoe A."/>
            <person name="Tsuda M."/>
            <person name="Fujita N."/>
            <person name="Kawai F."/>
        </authorList>
    </citation>
    <scope>NUCLEOTIDE SEQUENCE [LARGE SCALE GENOMIC DNA]</scope>
    <source>
        <strain evidence="2 3">203-1</strain>
    </source>
</reference>
<dbReference type="RefSeq" id="WP_062901225.1">
    <property type="nucleotide sequence ID" value="NZ_CP013342.1"/>
</dbReference>
<evidence type="ECO:0000313" key="3">
    <source>
        <dbReference type="Proteomes" id="UP000076234"/>
    </source>
</evidence>
<evidence type="ECO:0000313" key="2">
    <source>
        <dbReference type="EMBL" id="AMU94314.1"/>
    </source>
</evidence>
<evidence type="ECO:0000256" key="1">
    <source>
        <dbReference type="SAM" id="MobiDB-lite"/>
    </source>
</evidence>